<gene>
    <name evidence="9" type="ORF">K0U00_15765</name>
</gene>
<dbReference type="Gene3D" id="1.20.1250.20">
    <property type="entry name" value="MFS general substrate transporter like domains"/>
    <property type="match status" value="1"/>
</dbReference>
<dbReference type="InterPro" id="IPR036259">
    <property type="entry name" value="MFS_trans_sf"/>
</dbReference>
<evidence type="ECO:0000256" key="5">
    <source>
        <dbReference type="ARBA" id="ARBA00022989"/>
    </source>
</evidence>
<evidence type="ECO:0000313" key="9">
    <source>
        <dbReference type="EMBL" id="MBW7455483.1"/>
    </source>
</evidence>
<evidence type="ECO:0000256" key="4">
    <source>
        <dbReference type="ARBA" id="ARBA00022692"/>
    </source>
</evidence>
<keyword evidence="3" id="KW-0813">Transport</keyword>
<feature type="non-terminal residue" evidence="9">
    <location>
        <position position="201"/>
    </location>
</feature>
<name>A0ABS7C3K6_9BACL</name>
<accession>A0ABS7C3K6</accession>
<comment type="similarity">
    <text evidence="2">Belongs to the major facilitator superfamily.</text>
</comment>
<comment type="caution">
    <text evidence="9">The sequence shown here is derived from an EMBL/GenBank/DDBJ whole genome shotgun (WGS) entry which is preliminary data.</text>
</comment>
<dbReference type="InterPro" id="IPR020846">
    <property type="entry name" value="MFS_dom"/>
</dbReference>
<dbReference type="SUPFAM" id="SSF103473">
    <property type="entry name" value="MFS general substrate transporter"/>
    <property type="match status" value="1"/>
</dbReference>
<proteinExistence type="inferred from homology"/>
<feature type="transmembrane region" description="Helical" evidence="7">
    <location>
        <begin position="43"/>
        <end position="62"/>
    </location>
</feature>
<dbReference type="PROSITE" id="PS50850">
    <property type="entry name" value="MFS"/>
    <property type="match status" value="1"/>
</dbReference>
<evidence type="ECO:0000256" key="2">
    <source>
        <dbReference type="ARBA" id="ARBA00008335"/>
    </source>
</evidence>
<feature type="transmembrane region" description="Helical" evidence="7">
    <location>
        <begin position="100"/>
        <end position="121"/>
    </location>
</feature>
<comment type="subcellular location">
    <subcellularLocation>
        <location evidence="1">Cell membrane</location>
        <topology evidence="1">Multi-pass membrane protein</topology>
    </subcellularLocation>
</comment>
<evidence type="ECO:0000256" key="6">
    <source>
        <dbReference type="ARBA" id="ARBA00023136"/>
    </source>
</evidence>
<keyword evidence="6 7" id="KW-0472">Membrane</keyword>
<dbReference type="PANTHER" id="PTHR23514">
    <property type="entry name" value="BYPASS OF STOP CODON PROTEIN 6"/>
    <property type="match status" value="1"/>
</dbReference>
<feature type="transmembrane region" description="Helical" evidence="7">
    <location>
        <begin position="69"/>
        <end position="88"/>
    </location>
</feature>
<organism evidence="9 10">
    <name type="scientific">Paenibacillus sepulcri</name>
    <dbReference type="NCBI Taxonomy" id="359917"/>
    <lineage>
        <taxon>Bacteria</taxon>
        <taxon>Bacillati</taxon>
        <taxon>Bacillota</taxon>
        <taxon>Bacilli</taxon>
        <taxon>Bacillales</taxon>
        <taxon>Paenibacillaceae</taxon>
        <taxon>Paenibacillus</taxon>
    </lineage>
</organism>
<evidence type="ECO:0000256" key="7">
    <source>
        <dbReference type="SAM" id="Phobius"/>
    </source>
</evidence>
<dbReference type="Proteomes" id="UP001519887">
    <property type="component" value="Unassembled WGS sequence"/>
</dbReference>
<feature type="transmembrane region" description="Helical" evidence="7">
    <location>
        <begin position="157"/>
        <end position="177"/>
    </location>
</feature>
<keyword evidence="5 7" id="KW-1133">Transmembrane helix</keyword>
<dbReference type="PANTHER" id="PTHR23514:SF3">
    <property type="entry name" value="BYPASS OF STOP CODON PROTEIN 6"/>
    <property type="match status" value="1"/>
</dbReference>
<dbReference type="EMBL" id="JAHZIK010000372">
    <property type="protein sequence ID" value="MBW7455483.1"/>
    <property type="molecule type" value="Genomic_DNA"/>
</dbReference>
<sequence>MARLVFLGCVAYFVVGLGQLVVGAVMEPMVHAYGIHYGDGGQLVMNSFLGGMVGVLLAPWMIRRIGKKPLLLLALGIIVAGEAVYALQPPWGWMLSAAPFAGYGLGTMEAIVSAFIIGASAGNANVAMSRVEVFFGVGALLMPFAVAALIASGHWVAAFGVVGGMAIVTLVLWLLFWPSILDRPAVHQAHEANEAGQMPSR</sequence>
<evidence type="ECO:0000256" key="1">
    <source>
        <dbReference type="ARBA" id="ARBA00004651"/>
    </source>
</evidence>
<evidence type="ECO:0000259" key="8">
    <source>
        <dbReference type="PROSITE" id="PS50850"/>
    </source>
</evidence>
<dbReference type="Pfam" id="PF07690">
    <property type="entry name" value="MFS_1"/>
    <property type="match status" value="1"/>
</dbReference>
<dbReference type="InterPro" id="IPR011701">
    <property type="entry name" value="MFS"/>
</dbReference>
<reference evidence="9 10" key="1">
    <citation type="submission" date="2021-07" db="EMBL/GenBank/DDBJ databases">
        <title>Paenibacillus radiodurans sp. nov., isolated from the southeastern edge of Tengger Desert.</title>
        <authorList>
            <person name="Zhang G."/>
        </authorList>
    </citation>
    <scope>NUCLEOTIDE SEQUENCE [LARGE SCALE GENOMIC DNA]</scope>
    <source>
        <strain evidence="9 10">CCM 7311</strain>
    </source>
</reference>
<feature type="transmembrane region" description="Helical" evidence="7">
    <location>
        <begin position="133"/>
        <end position="151"/>
    </location>
</feature>
<keyword evidence="4 7" id="KW-0812">Transmembrane</keyword>
<protein>
    <submittedName>
        <fullName evidence="9">MFS transporter</fullName>
    </submittedName>
</protein>
<keyword evidence="10" id="KW-1185">Reference proteome</keyword>
<evidence type="ECO:0000256" key="3">
    <source>
        <dbReference type="ARBA" id="ARBA00022448"/>
    </source>
</evidence>
<evidence type="ECO:0000313" key="10">
    <source>
        <dbReference type="Proteomes" id="UP001519887"/>
    </source>
</evidence>
<dbReference type="InterPro" id="IPR051788">
    <property type="entry name" value="MFS_Transporter"/>
</dbReference>
<feature type="domain" description="Major facilitator superfamily (MFS) profile" evidence="8">
    <location>
        <begin position="4"/>
        <end position="201"/>
    </location>
</feature>